<dbReference type="InterPro" id="IPR039776">
    <property type="entry name" value="Pds5"/>
</dbReference>
<reference evidence="6 7" key="1">
    <citation type="journal article" date="2021" name="Nat. Plants">
        <title>The Taxus genome provides insights into paclitaxel biosynthesis.</title>
        <authorList>
            <person name="Xiong X."/>
            <person name="Gou J."/>
            <person name="Liao Q."/>
            <person name="Li Y."/>
            <person name="Zhou Q."/>
            <person name="Bi G."/>
            <person name="Li C."/>
            <person name="Du R."/>
            <person name="Wang X."/>
            <person name="Sun T."/>
            <person name="Guo L."/>
            <person name="Liang H."/>
            <person name="Lu P."/>
            <person name="Wu Y."/>
            <person name="Zhang Z."/>
            <person name="Ro D.K."/>
            <person name="Shang Y."/>
            <person name="Huang S."/>
            <person name="Yan J."/>
        </authorList>
    </citation>
    <scope>NUCLEOTIDE SEQUENCE [LARGE SCALE GENOMIC DNA]</scope>
    <source>
        <strain evidence="6">Ta-2019</strain>
    </source>
</reference>
<evidence type="ECO:0000256" key="4">
    <source>
        <dbReference type="ARBA" id="ARBA00023242"/>
    </source>
</evidence>
<dbReference type="Pfam" id="PF20168">
    <property type="entry name" value="PDS5"/>
    <property type="match status" value="1"/>
</dbReference>
<name>A0AA38F6M9_TAXCH</name>
<evidence type="ECO:0000313" key="6">
    <source>
        <dbReference type="EMBL" id="KAH9294519.1"/>
    </source>
</evidence>
<evidence type="ECO:0000256" key="5">
    <source>
        <dbReference type="ARBA" id="ARBA00023306"/>
    </source>
</evidence>
<feature type="non-terminal residue" evidence="6">
    <location>
        <position position="554"/>
    </location>
</feature>
<dbReference type="PANTHER" id="PTHR12663">
    <property type="entry name" value="ANDROGEN INDUCED INHIBITOR OF PROLIFERATION AS3 / PDS5-RELATED"/>
    <property type="match status" value="1"/>
</dbReference>
<dbReference type="GO" id="GO:0005634">
    <property type="term" value="C:nucleus"/>
    <property type="evidence" value="ECO:0007669"/>
    <property type="project" value="UniProtKB-SubCell"/>
</dbReference>
<organism evidence="6 7">
    <name type="scientific">Taxus chinensis</name>
    <name type="common">Chinese yew</name>
    <name type="synonym">Taxus wallichiana var. chinensis</name>
    <dbReference type="NCBI Taxonomy" id="29808"/>
    <lineage>
        <taxon>Eukaryota</taxon>
        <taxon>Viridiplantae</taxon>
        <taxon>Streptophyta</taxon>
        <taxon>Embryophyta</taxon>
        <taxon>Tracheophyta</taxon>
        <taxon>Spermatophyta</taxon>
        <taxon>Pinopsida</taxon>
        <taxon>Pinidae</taxon>
        <taxon>Conifers II</taxon>
        <taxon>Cupressales</taxon>
        <taxon>Taxaceae</taxon>
        <taxon>Taxus</taxon>
    </lineage>
</organism>
<evidence type="ECO:0000256" key="3">
    <source>
        <dbReference type="ARBA" id="ARBA00022776"/>
    </source>
</evidence>
<gene>
    <name evidence="6" type="ORF">KI387_040279</name>
</gene>
<comment type="subcellular location">
    <subcellularLocation>
        <location evidence="1">Nucleus</location>
    </subcellularLocation>
</comment>
<dbReference type="GO" id="GO:0007064">
    <property type="term" value="P:mitotic sister chromatid cohesion"/>
    <property type="evidence" value="ECO:0007669"/>
    <property type="project" value="InterPro"/>
</dbReference>
<keyword evidence="3" id="KW-0498">Mitosis</keyword>
<comment type="caution">
    <text evidence="6">The sequence shown here is derived from an EMBL/GenBank/DDBJ whole genome shotgun (WGS) entry which is preliminary data.</text>
</comment>
<keyword evidence="5" id="KW-0131">Cell cycle</keyword>
<evidence type="ECO:0000313" key="7">
    <source>
        <dbReference type="Proteomes" id="UP000824469"/>
    </source>
</evidence>
<dbReference type="EMBL" id="JAHRHJ020000044">
    <property type="protein sequence ID" value="KAH9294519.1"/>
    <property type="molecule type" value="Genomic_DNA"/>
</dbReference>
<dbReference type="InterPro" id="IPR016024">
    <property type="entry name" value="ARM-type_fold"/>
</dbReference>
<dbReference type="Proteomes" id="UP000824469">
    <property type="component" value="Unassembled WGS sequence"/>
</dbReference>
<dbReference type="GO" id="GO:0035825">
    <property type="term" value="P:homologous recombination"/>
    <property type="evidence" value="ECO:0007669"/>
    <property type="project" value="UniProtKB-ARBA"/>
</dbReference>
<accession>A0AA38F6M9</accession>
<proteinExistence type="predicted"/>
<sequence length="554" mass="62978">MEIASDGGLRTKLYKLGKRLKKLSFEKSVLLHTLEEIVSCLCLIEQSDYSSMFSVVAPLVTHLARTNLLRHEEVDVRLLVITCISEITRIAAPSLPYDDTTMEEVYELMIGSFQKLWDITNPHFDKRVKILKNMAKVRSCIPMLDLDCNDLILHMFEVFFDVIHEEHSHEVMDAMQTIMSLMLNEYEEPPQPLLSILVEGLEQKESCLAHSLARRVVNQCASKVKTCIQGMSTFVFDDKFLASNDCMGLNGCKEKSDLVDGHEEDISVKHMHDQGEMMAREHVMEKSDLRGVVQPHHEPFEGQGEGMVNDLTIEGYTHSYNTSFVSTSMWQKEEILKHSLHGNNLLMFDKLLVPTNCIKLNMSAKGAGFQEDYEDGLVKRYAYEGRTSWNVYGNLQFAVIFRTAGPNGQLNEVCHPSMSLMDVPSHYPPSMNACGEDKGVLDKESNEELSVVPNSEILSFVDVGGSPRYDLSCFISPHMLSFDGYDFEHDREMDMRCNMEYIGCIFVGTLALNIWVHMEHDGKGERVIITLPNDGNHNNKLAGPYEEFIIRRHK</sequence>
<evidence type="ECO:0000256" key="1">
    <source>
        <dbReference type="ARBA" id="ARBA00004123"/>
    </source>
</evidence>
<keyword evidence="7" id="KW-1185">Reference proteome</keyword>
<dbReference type="GO" id="GO:0006281">
    <property type="term" value="P:DNA repair"/>
    <property type="evidence" value="ECO:0007669"/>
    <property type="project" value="TreeGrafter"/>
</dbReference>
<protein>
    <submittedName>
        <fullName evidence="6">Uncharacterized protein</fullName>
    </submittedName>
</protein>
<keyword evidence="2" id="KW-0132">Cell division</keyword>
<evidence type="ECO:0000256" key="2">
    <source>
        <dbReference type="ARBA" id="ARBA00022618"/>
    </source>
</evidence>
<dbReference type="AlphaFoldDB" id="A0AA38F6M9"/>
<dbReference type="GO" id="GO:0051301">
    <property type="term" value="P:cell division"/>
    <property type="evidence" value="ECO:0007669"/>
    <property type="project" value="UniProtKB-KW"/>
</dbReference>
<dbReference type="GO" id="GO:0000785">
    <property type="term" value="C:chromatin"/>
    <property type="evidence" value="ECO:0007669"/>
    <property type="project" value="TreeGrafter"/>
</dbReference>
<dbReference type="PANTHER" id="PTHR12663:SF0">
    <property type="entry name" value="PRECOCIOUS DISSOCIATION OF SISTERS 5, ISOFORM A"/>
    <property type="match status" value="1"/>
</dbReference>
<keyword evidence="4" id="KW-0539">Nucleus</keyword>
<dbReference type="SUPFAM" id="SSF48371">
    <property type="entry name" value="ARM repeat"/>
    <property type="match status" value="1"/>
</dbReference>